<evidence type="ECO:0000313" key="21">
    <source>
        <dbReference type="Proteomes" id="UP000633219"/>
    </source>
</evidence>
<feature type="transmembrane region" description="Helical" evidence="19">
    <location>
        <begin position="147"/>
        <end position="165"/>
    </location>
</feature>
<evidence type="ECO:0000256" key="9">
    <source>
        <dbReference type="ARBA" id="ARBA00022679"/>
    </source>
</evidence>
<keyword evidence="21" id="KW-1185">Reference proteome</keyword>
<evidence type="ECO:0000256" key="18">
    <source>
        <dbReference type="ARBA" id="ARBA00049504"/>
    </source>
</evidence>
<reference evidence="20" key="1">
    <citation type="submission" date="2021-01" db="EMBL/GenBank/DDBJ databases">
        <title>Rhizobium sp. strain KVB221 16S ribosomal RNA gene Genome sequencing and assembly.</title>
        <authorList>
            <person name="Kang M."/>
        </authorList>
    </citation>
    <scope>NUCLEOTIDE SEQUENCE</scope>
    <source>
        <strain evidence="20">KVB221</strain>
    </source>
</reference>
<evidence type="ECO:0000256" key="12">
    <source>
        <dbReference type="ARBA" id="ARBA00022989"/>
    </source>
</evidence>
<evidence type="ECO:0000256" key="11">
    <source>
        <dbReference type="ARBA" id="ARBA00022842"/>
    </source>
</evidence>
<keyword evidence="7 19" id="KW-1003">Cell membrane</keyword>
<evidence type="ECO:0000256" key="1">
    <source>
        <dbReference type="ARBA" id="ARBA00001946"/>
    </source>
</evidence>
<gene>
    <name evidence="19" type="primary">cobS</name>
    <name evidence="20" type="ORF">JJB09_22920</name>
</gene>
<keyword evidence="8 19" id="KW-0169">Cobalamin biosynthesis</keyword>
<dbReference type="HAMAP" id="MF_00719">
    <property type="entry name" value="CobS"/>
    <property type="match status" value="1"/>
</dbReference>
<evidence type="ECO:0000256" key="17">
    <source>
        <dbReference type="ARBA" id="ARBA00048623"/>
    </source>
</evidence>
<proteinExistence type="inferred from homology"/>
<keyword evidence="12 19" id="KW-1133">Transmembrane helix</keyword>
<evidence type="ECO:0000256" key="2">
    <source>
        <dbReference type="ARBA" id="ARBA00004651"/>
    </source>
</evidence>
<dbReference type="NCBIfam" id="NF001276">
    <property type="entry name" value="PRK00235.1-2"/>
    <property type="match status" value="1"/>
</dbReference>
<dbReference type="GO" id="GO:0005886">
    <property type="term" value="C:plasma membrane"/>
    <property type="evidence" value="ECO:0007669"/>
    <property type="project" value="UniProtKB-SubCell"/>
</dbReference>
<keyword evidence="11 19" id="KW-0460">Magnesium</keyword>
<comment type="pathway">
    <text evidence="3 19">Cofactor biosynthesis; adenosylcobalamin biosynthesis; adenosylcobalamin from cob(II)yrinate a,c-diamide: step 7/7.</text>
</comment>
<evidence type="ECO:0000256" key="15">
    <source>
        <dbReference type="ARBA" id="ARBA00032605"/>
    </source>
</evidence>
<evidence type="ECO:0000256" key="8">
    <source>
        <dbReference type="ARBA" id="ARBA00022573"/>
    </source>
</evidence>
<evidence type="ECO:0000256" key="7">
    <source>
        <dbReference type="ARBA" id="ARBA00022475"/>
    </source>
</evidence>
<comment type="function">
    <text evidence="14 19">Joins adenosylcobinamide-GDP and alpha-ribazole to generate adenosylcobalamin (Ado-cobalamin). Also synthesizes adenosylcobalamin 5'-phosphate from adenosylcobinamide-GDP and alpha-ribazole 5'-phosphate.</text>
</comment>
<evidence type="ECO:0000256" key="19">
    <source>
        <dbReference type="HAMAP-Rule" id="MF_00719"/>
    </source>
</evidence>
<dbReference type="PANTHER" id="PTHR34148">
    <property type="entry name" value="ADENOSYLCOBINAMIDE-GDP RIBAZOLETRANSFERASE"/>
    <property type="match status" value="1"/>
</dbReference>
<dbReference type="GO" id="GO:0051073">
    <property type="term" value="F:adenosylcobinamide-GDP ribazoletransferase activity"/>
    <property type="evidence" value="ECO:0007669"/>
    <property type="project" value="UniProtKB-UniRule"/>
</dbReference>
<comment type="cofactor">
    <cofactor evidence="1 19">
        <name>Mg(2+)</name>
        <dbReference type="ChEBI" id="CHEBI:18420"/>
    </cofactor>
</comment>
<dbReference type="GO" id="GO:0008818">
    <property type="term" value="F:cobalamin 5'-phosphate synthase activity"/>
    <property type="evidence" value="ECO:0007669"/>
    <property type="project" value="UniProtKB-UniRule"/>
</dbReference>
<evidence type="ECO:0000313" key="20">
    <source>
        <dbReference type="EMBL" id="MBL0374870.1"/>
    </source>
</evidence>
<evidence type="ECO:0000256" key="13">
    <source>
        <dbReference type="ARBA" id="ARBA00023136"/>
    </source>
</evidence>
<dbReference type="InterPro" id="IPR003805">
    <property type="entry name" value="CobS"/>
</dbReference>
<keyword evidence="9 19" id="KW-0808">Transferase</keyword>
<evidence type="ECO:0000256" key="10">
    <source>
        <dbReference type="ARBA" id="ARBA00022692"/>
    </source>
</evidence>
<comment type="catalytic activity">
    <reaction evidence="18 19">
        <text>alpha-ribazole 5'-phosphate + adenosylcob(III)inamide-GDP = adenosylcob(III)alamin 5'-phosphate + GMP + H(+)</text>
        <dbReference type="Rhea" id="RHEA:23560"/>
        <dbReference type="ChEBI" id="CHEBI:15378"/>
        <dbReference type="ChEBI" id="CHEBI:57918"/>
        <dbReference type="ChEBI" id="CHEBI:58115"/>
        <dbReference type="ChEBI" id="CHEBI:60487"/>
        <dbReference type="ChEBI" id="CHEBI:60493"/>
        <dbReference type="EC" id="2.7.8.26"/>
    </reaction>
</comment>
<keyword evidence="13 19" id="KW-0472">Membrane</keyword>
<feature type="transmembrane region" description="Helical" evidence="19">
    <location>
        <begin position="117"/>
        <end position="140"/>
    </location>
</feature>
<sequence>MKFGDYIDDIARSTGFLSRLPVPDRFFSGYDGGMGRAVGAFPIAGLLITIPSAAIFVVLRMASTEPLLAAMIALAVQTLLTGALHEDGLSDTADGVGGGQTRERALEIMRDSRIGSYGASALVISYGIRAAALASIAALLNPIQAGLCLVAVAALSRTAMVWHWSALPPARRDGVAASAGLPEADAVKAASVFACVIAVVALWPAAGLVPMFAAFAASIAASWAMTTYIRSRLGGHTGDTIGATQQCAEMAALCSLALAL</sequence>
<organism evidence="20 21">
    <name type="scientific">Rhizobium setariae</name>
    <dbReference type="NCBI Taxonomy" id="2801340"/>
    <lineage>
        <taxon>Bacteria</taxon>
        <taxon>Pseudomonadati</taxon>
        <taxon>Pseudomonadota</taxon>
        <taxon>Alphaproteobacteria</taxon>
        <taxon>Hyphomicrobiales</taxon>
        <taxon>Rhizobiaceae</taxon>
        <taxon>Rhizobium/Agrobacterium group</taxon>
        <taxon>Rhizobium</taxon>
    </lineage>
</organism>
<comment type="subcellular location">
    <subcellularLocation>
        <location evidence="2 19">Cell membrane</location>
        <topology evidence="2 19">Multi-pass membrane protein</topology>
    </subcellularLocation>
</comment>
<comment type="similarity">
    <text evidence="4 19">Belongs to the CobS family.</text>
</comment>
<dbReference type="PANTHER" id="PTHR34148:SF1">
    <property type="entry name" value="ADENOSYLCOBINAMIDE-GDP RIBAZOLETRANSFERASE"/>
    <property type="match status" value="1"/>
</dbReference>
<dbReference type="Pfam" id="PF02654">
    <property type="entry name" value="CobS"/>
    <property type="match status" value="1"/>
</dbReference>
<dbReference type="EMBL" id="JAEQNC010000016">
    <property type="protein sequence ID" value="MBL0374870.1"/>
    <property type="molecule type" value="Genomic_DNA"/>
</dbReference>
<evidence type="ECO:0000256" key="14">
    <source>
        <dbReference type="ARBA" id="ARBA00025228"/>
    </source>
</evidence>
<comment type="catalytic activity">
    <reaction evidence="17 19">
        <text>alpha-ribazole + adenosylcob(III)inamide-GDP = adenosylcob(III)alamin + GMP + H(+)</text>
        <dbReference type="Rhea" id="RHEA:16049"/>
        <dbReference type="ChEBI" id="CHEBI:10329"/>
        <dbReference type="ChEBI" id="CHEBI:15378"/>
        <dbReference type="ChEBI" id="CHEBI:18408"/>
        <dbReference type="ChEBI" id="CHEBI:58115"/>
        <dbReference type="ChEBI" id="CHEBI:60487"/>
        <dbReference type="EC" id="2.7.8.26"/>
    </reaction>
</comment>
<name>A0A937CMY4_9HYPH</name>
<evidence type="ECO:0000256" key="3">
    <source>
        <dbReference type="ARBA" id="ARBA00004663"/>
    </source>
</evidence>
<evidence type="ECO:0000256" key="4">
    <source>
        <dbReference type="ARBA" id="ARBA00010561"/>
    </source>
</evidence>
<dbReference type="Proteomes" id="UP000633219">
    <property type="component" value="Unassembled WGS sequence"/>
</dbReference>
<feature type="transmembrane region" description="Helical" evidence="19">
    <location>
        <begin position="190"/>
        <end position="223"/>
    </location>
</feature>
<evidence type="ECO:0000256" key="6">
    <source>
        <dbReference type="ARBA" id="ARBA00015850"/>
    </source>
</evidence>
<dbReference type="NCBIfam" id="TIGR00317">
    <property type="entry name" value="cobS"/>
    <property type="match status" value="1"/>
</dbReference>
<dbReference type="EC" id="2.7.8.26" evidence="5 19"/>
<evidence type="ECO:0000256" key="5">
    <source>
        <dbReference type="ARBA" id="ARBA00013200"/>
    </source>
</evidence>
<accession>A0A937CMY4</accession>
<dbReference type="AlphaFoldDB" id="A0A937CMY4"/>
<comment type="caution">
    <text evidence="20">The sequence shown here is derived from an EMBL/GenBank/DDBJ whole genome shotgun (WGS) entry which is preliminary data.</text>
</comment>
<feature type="transmembrane region" description="Helical" evidence="19">
    <location>
        <begin position="37"/>
        <end position="59"/>
    </location>
</feature>
<feature type="transmembrane region" description="Helical" evidence="19">
    <location>
        <begin position="66"/>
        <end position="84"/>
    </location>
</feature>
<keyword evidence="10 19" id="KW-0812">Transmembrane</keyword>
<evidence type="ECO:0000256" key="16">
    <source>
        <dbReference type="ARBA" id="ARBA00032853"/>
    </source>
</evidence>
<protein>
    <recommendedName>
        <fullName evidence="6 19">Adenosylcobinamide-GDP ribazoletransferase</fullName>
        <ecNumber evidence="5 19">2.7.8.26</ecNumber>
    </recommendedName>
    <alternativeName>
        <fullName evidence="16 19">Cobalamin synthase</fullName>
    </alternativeName>
    <alternativeName>
        <fullName evidence="15 19">Cobalamin-5'-phosphate synthase</fullName>
    </alternativeName>
</protein>
<dbReference type="RefSeq" id="WP_201663420.1">
    <property type="nucleotide sequence ID" value="NZ_JAEQNC010000016.1"/>
</dbReference>
<dbReference type="GO" id="GO:0009236">
    <property type="term" value="P:cobalamin biosynthetic process"/>
    <property type="evidence" value="ECO:0007669"/>
    <property type="project" value="UniProtKB-UniRule"/>
</dbReference>